<dbReference type="KEGG" id="pnd:Pla175_36190"/>
<feature type="domain" description="DUF1559" evidence="1">
    <location>
        <begin position="11"/>
        <end position="118"/>
    </location>
</feature>
<dbReference type="NCBIfam" id="TIGR04294">
    <property type="entry name" value="pre_pil_HX9DG"/>
    <property type="match status" value="1"/>
</dbReference>
<dbReference type="Pfam" id="PF07596">
    <property type="entry name" value="SBP_bac_10"/>
    <property type="match status" value="1"/>
</dbReference>
<dbReference type="RefSeq" id="WP_145288253.1">
    <property type="nucleotide sequence ID" value="NZ_CP036291.1"/>
</dbReference>
<dbReference type="InterPro" id="IPR011453">
    <property type="entry name" value="DUF1559"/>
</dbReference>
<organism evidence="2 3">
    <name type="scientific">Pirellulimonas nuda</name>
    <dbReference type="NCBI Taxonomy" id="2528009"/>
    <lineage>
        <taxon>Bacteria</taxon>
        <taxon>Pseudomonadati</taxon>
        <taxon>Planctomycetota</taxon>
        <taxon>Planctomycetia</taxon>
        <taxon>Pirellulales</taxon>
        <taxon>Lacipirellulaceae</taxon>
        <taxon>Pirellulimonas</taxon>
    </lineage>
</organism>
<evidence type="ECO:0000313" key="2">
    <source>
        <dbReference type="EMBL" id="QDU90217.1"/>
    </source>
</evidence>
<dbReference type="PANTHER" id="PTHR30093">
    <property type="entry name" value="GENERAL SECRETION PATHWAY PROTEIN G"/>
    <property type="match status" value="1"/>
</dbReference>
<reference evidence="2 3" key="1">
    <citation type="submission" date="2019-02" db="EMBL/GenBank/DDBJ databases">
        <title>Deep-cultivation of Planctomycetes and their phenomic and genomic characterization uncovers novel biology.</title>
        <authorList>
            <person name="Wiegand S."/>
            <person name="Jogler M."/>
            <person name="Boedeker C."/>
            <person name="Pinto D."/>
            <person name="Vollmers J."/>
            <person name="Rivas-Marin E."/>
            <person name="Kohn T."/>
            <person name="Peeters S.H."/>
            <person name="Heuer A."/>
            <person name="Rast P."/>
            <person name="Oberbeckmann S."/>
            <person name="Bunk B."/>
            <person name="Jeske O."/>
            <person name="Meyerdierks A."/>
            <person name="Storesund J.E."/>
            <person name="Kallscheuer N."/>
            <person name="Luecker S."/>
            <person name="Lage O.M."/>
            <person name="Pohl T."/>
            <person name="Merkel B.J."/>
            <person name="Hornburger P."/>
            <person name="Mueller R.-W."/>
            <person name="Bruemmer F."/>
            <person name="Labrenz M."/>
            <person name="Spormann A.M."/>
            <person name="Op den Camp H."/>
            <person name="Overmann J."/>
            <person name="Amann R."/>
            <person name="Jetten M.S.M."/>
            <person name="Mascher T."/>
            <person name="Medema M.H."/>
            <person name="Devos D.P."/>
            <person name="Kaster A.-K."/>
            <person name="Ovreas L."/>
            <person name="Rohde M."/>
            <person name="Galperin M.Y."/>
            <person name="Jogler C."/>
        </authorList>
    </citation>
    <scope>NUCLEOTIDE SEQUENCE [LARGE SCALE GENOMIC DNA]</scope>
    <source>
        <strain evidence="2 3">Pla175</strain>
    </source>
</reference>
<keyword evidence="3" id="KW-1185">Reference proteome</keyword>
<dbReference type="PANTHER" id="PTHR30093:SF2">
    <property type="entry name" value="TYPE II SECRETION SYSTEM PROTEIN H"/>
    <property type="match status" value="1"/>
</dbReference>
<dbReference type="InterPro" id="IPR027558">
    <property type="entry name" value="Pre_pil_HX9DG_C"/>
</dbReference>
<protein>
    <recommendedName>
        <fullName evidence="1">DUF1559 domain-containing protein</fullName>
    </recommendedName>
</protein>
<dbReference type="EMBL" id="CP036291">
    <property type="protein sequence ID" value="QDU90217.1"/>
    <property type="molecule type" value="Genomic_DNA"/>
</dbReference>
<proteinExistence type="predicted"/>
<gene>
    <name evidence="2" type="ORF">Pla175_36190</name>
</gene>
<dbReference type="AlphaFoldDB" id="A0A518DFG2"/>
<sequence>MQFGSRPGGPGIRIAKVLDGTSKTILLGEVHRIYSDTDPLGLNRNANSYRSVDGWALAGAPTVFGVAPAQFGGNARDNPAGGLNNLSVQSPGSEHPGGANFCMVDGSTHFVSENADEEVFGAFGSAAGGEFHDPSTGRIELASIEDLR</sequence>
<evidence type="ECO:0000313" key="3">
    <source>
        <dbReference type="Proteomes" id="UP000317429"/>
    </source>
</evidence>
<dbReference type="Proteomes" id="UP000317429">
    <property type="component" value="Chromosome"/>
</dbReference>
<accession>A0A518DFG2</accession>
<evidence type="ECO:0000259" key="1">
    <source>
        <dbReference type="Pfam" id="PF07596"/>
    </source>
</evidence>
<dbReference type="OrthoDB" id="255848at2"/>
<name>A0A518DFG2_9BACT</name>